<gene>
    <name evidence="12" type="primary">NDUFA13</name>
    <name evidence="12" type="ORF">LSUB1_G003494</name>
</gene>
<keyword evidence="3 11" id="KW-0813">Transport</keyword>
<keyword evidence="12" id="KW-0830">Ubiquinone</keyword>
<keyword evidence="13" id="KW-1185">Reference proteome</keyword>
<evidence type="ECO:0000256" key="6">
    <source>
        <dbReference type="ARBA" id="ARBA00022792"/>
    </source>
</evidence>
<keyword evidence="8 11" id="KW-1133">Transmembrane helix</keyword>
<keyword evidence="6 11" id="KW-0999">Mitochondrion inner membrane</keyword>
<dbReference type="EMBL" id="QGMJ01000156">
    <property type="protein sequence ID" value="TVY40970.1"/>
    <property type="molecule type" value="Genomic_DNA"/>
</dbReference>
<organism evidence="12 13">
    <name type="scientific">Lachnellula subtilissima</name>
    <dbReference type="NCBI Taxonomy" id="602034"/>
    <lineage>
        <taxon>Eukaryota</taxon>
        <taxon>Fungi</taxon>
        <taxon>Dikarya</taxon>
        <taxon>Ascomycota</taxon>
        <taxon>Pezizomycotina</taxon>
        <taxon>Leotiomycetes</taxon>
        <taxon>Helotiales</taxon>
        <taxon>Lachnaceae</taxon>
        <taxon>Lachnellula</taxon>
    </lineage>
</organism>
<evidence type="ECO:0000256" key="3">
    <source>
        <dbReference type="ARBA" id="ARBA00022448"/>
    </source>
</evidence>
<dbReference type="InterPro" id="IPR009346">
    <property type="entry name" value="GRIM-19"/>
</dbReference>
<keyword evidence="7 11" id="KW-0249">Electron transport</keyword>
<comment type="caution">
    <text evidence="12">The sequence shown here is derived from an EMBL/GenBank/DDBJ whole genome shotgun (WGS) entry which is preliminary data.</text>
</comment>
<proteinExistence type="inferred from homology"/>
<evidence type="ECO:0000313" key="13">
    <source>
        <dbReference type="Proteomes" id="UP000462212"/>
    </source>
</evidence>
<evidence type="ECO:0000256" key="2">
    <source>
        <dbReference type="ARBA" id="ARBA00007312"/>
    </source>
</evidence>
<protein>
    <recommendedName>
        <fullName evidence="11">NADH dehydrogenase [ubiquinone] 1 alpha subcomplex subunit 13</fullName>
    </recommendedName>
</protein>
<keyword evidence="9 11" id="KW-0496">Mitochondrion</keyword>
<dbReference type="Pfam" id="PF06212">
    <property type="entry name" value="GRIM-19"/>
    <property type="match status" value="1"/>
</dbReference>
<accession>A0A8H8RSH3</accession>
<comment type="subcellular location">
    <subcellularLocation>
        <location evidence="1 11">Mitochondrion inner membrane</location>
        <topology evidence="1 11">Single-pass membrane protein</topology>
        <orientation evidence="1 11">Matrix side</orientation>
    </subcellularLocation>
</comment>
<evidence type="ECO:0000256" key="8">
    <source>
        <dbReference type="ARBA" id="ARBA00022989"/>
    </source>
</evidence>
<comment type="function">
    <text evidence="11">Complex I functions in the transfer of electrons from NADH to the respiratory chain. Accessory subunit of the mitochondrial membrane respiratory chain NADH dehydrogenase (Complex I), that is believed not to be involved in catalysis.</text>
</comment>
<keyword evidence="5 11" id="KW-0812">Transmembrane</keyword>
<evidence type="ECO:0000256" key="5">
    <source>
        <dbReference type="ARBA" id="ARBA00022692"/>
    </source>
</evidence>
<dbReference type="PANTHER" id="PTHR12966:SF0">
    <property type="entry name" value="NADH DEHYDROGENASE [UBIQUINONE] 1 ALPHA SUBCOMPLEX SUBUNIT 13"/>
    <property type="match status" value="1"/>
</dbReference>
<sequence length="72" mass="7962">MPQDLPPSGGYGAVQYKRNLPARGFRPAVMLAGMVGVMTYGFWKLGKGIRQQKYGLPIPAPTRHTRFRSGLD</sequence>
<dbReference type="GO" id="GO:0005743">
    <property type="term" value="C:mitochondrial inner membrane"/>
    <property type="evidence" value="ECO:0007669"/>
    <property type="project" value="UniProtKB-SubCell"/>
</dbReference>
<comment type="similarity">
    <text evidence="2 11">Belongs to the complex I NDUFA13 subunit family.</text>
</comment>
<feature type="transmembrane region" description="Helical" evidence="11">
    <location>
        <begin position="24"/>
        <end position="43"/>
    </location>
</feature>
<reference evidence="12 13" key="1">
    <citation type="submission" date="2018-05" db="EMBL/GenBank/DDBJ databases">
        <title>Genome sequencing and assembly of the regulated plant pathogen Lachnellula willkommii and related sister species for the development of diagnostic species identification markers.</title>
        <authorList>
            <person name="Giroux E."/>
            <person name="Bilodeau G."/>
        </authorList>
    </citation>
    <scope>NUCLEOTIDE SEQUENCE [LARGE SCALE GENOMIC DNA]</scope>
    <source>
        <strain evidence="12 13">CBS 197.66</strain>
    </source>
</reference>
<keyword evidence="4 11" id="KW-0679">Respiratory chain</keyword>
<dbReference type="GO" id="GO:0045271">
    <property type="term" value="C:respiratory chain complex I"/>
    <property type="evidence" value="ECO:0007669"/>
    <property type="project" value="UniProtKB-UniRule"/>
</dbReference>
<keyword evidence="10 11" id="KW-0472">Membrane</keyword>
<evidence type="ECO:0000256" key="11">
    <source>
        <dbReference type="RuleBase" id="RU368034"/>
    </source>
</evidence>
<evidence type="ECO:0000256" key="4">
    <source>
        <dbReference type="ARBA" id="ARBA00022660"/>
    </source>
</evidence>
<evidence type="ECO:0000256" key="10">
    <source>
        <dbReference type="ARBA" id="ARBA00023136"/>
    </source>
</evidence>
<dbReference type="PANTHER" id="PTHR12966">
    <property type="entry name" value="NADH DEHYDROGENASE UBIQUINONE 1 ALPHA SUBCOMPLEX SUBUNIT 13"/>
    <property type="match status" value="1"/>
</dbReference>
<evidence type="ECO:0000313" key="12">
    <source>
        <dbReference type="EMBL" id="TVY40970.1"/>
    </source>
</evidence>
<dbReference type="Proteomes" id="UP000462212">
    <property type="component" value="Unassembled WGS sequence"/>
</dbReference>
<evidence type="ECO:0000256" key="7">
    <source>
        <dbReference type="ARBA" id="ARBA00022982"/>
    </source>
</evidence>
<evidence type="ECO:0000256" key="9">
    <source>
        <dbReference type="ARBA" id="ARBA00023128"/>
    </source>
</evidence>
<dbReference type="OrthoDB" id="3308at2759"/>
<dbReference type="AlphaFoldDB" id="A0A8H8RSH3"/>
<evidence type="ECO:0000256" key="1">
    <source>
        <dbReference type="ARBA" id="ARBA00004298"/>
    </source>
</evidence>
<name>A0A8H8RSH3_9HELO</name>